<organism evidence="2 3">
    <name type="scientific">Nitrospirillum amazonense</name>
    <dbReference type="NCBI Taxonomy" id="28077"/>
    <lineage>
        <taxon>Bacteria</taxon>
        <taxon>Pseudomonadati</taxon>
        <taxon>Pseudomonadota</taxon>
        <taxon>Alphaproteobacteria</taxon>
        <taxon>Rhodospirillales</taxon>
        <taxon>Azospirillaceae</taxon>
        <taxon>Nitrospirillum</taxon>
    </lineage>
</organism>
<dbReference type="EMBL" id="VITR01000002">
    <property type="protein sequence ID" value="TWB45305.1"/>
    <property type="molecule type" value="Genomic_DNA"/>
</dbReference>
<dbReference type="OrthoDB" id="7362580at2"/>
<evidence type="ECO:0000313" key="3">
    <source>
        <dbReference type="Proteomes" id="UP000315751"/>
    </source>
</evidence>
<proteinExistence type="predicted"/>
<reference evidence="2 3" key="1">
    <citation type="submission" date="2019-06" db="EMBL/GenBank/DDBJ databases">
        <title>Genomic Encyclopedia of Type Strains, Phase IV (KMG-V): Genome sequencing to study the core and pangenomes of soil and plant-associated prokaryotes.</title>
        <authorList>
            <person name="Whitman W."/>
        </authorList>
    </citation>
    <scope>NUCLEOTIDE SEQUENCE [LARGE SCALE GENOMIC DNA]</scope>
    <source>
        <strain evidence="2 3">BR 11622</strain>
    </source>
</reference>
<evidence type="ECO:0000313" key="2">
    <source>
        <dbReference type="EMBL" id="TWB45305.1"/>
    </source>
</evidence>
<keyword evidence="1" id="KW-0472">Membrane</keyword>
<dbReference type="RefSeq" id="WP_145729708.1">
    <property type="nucleotide sequence ID" value="NZ_VITR01000002.1"/>
</dbReference>
<gene>
    <name evidence="2" type="ORF">FBZ90_102262</name>
</gene>
<evidence type="ECO:0000256" key="1">
    <source>
        <dbReference type="SAM" id="Phobius"/>
    </source>
</evidence>
<keyword evidence="1" id="KW-0812">Transmembrane</keyword>
<accession>A0A560HFU7</accession>
<dbReference type="Proteomes" id="UP000315751">
    <property type="component" value="Unassembled WGS sequence"/>
</dbReference>
<protein>
    <submittedName>
        <fullName evidence="2">Uncharacterized protein</fullName>
    </submittedName>
</protein>
<comment type="caution">
    <text evidence="2">The sequence shown here is derived from an EMBL/GenBank/DDBJ whole genome shotgun (WGS) entry which is preliminary data.</text>
</comment>
<feature type="transmembrane region" description="Helical" evidence="1">
    <location>
        <begin position="25"/>
        <end position="54"/>
    </location>
</feature>
<dbReference type="AlphaFoldDB" id="A0A560HFU7"/>
<keyword evidence="3" id="KW-1185">Reference proteome</keyword>
<sequence>MLTVASLPRVEIARLRRPALQASGWLVMGLGVLSLPIPGPVSTPLLAVGGLMVLRSSVSARRHYVRARDHAPRLVRPLFGRFDAWRHRHRAAQGAAQGAPVHAKVLAAANDVAANDSARALAFQTPAGNA</sequence>
<keyword evidence="1" id="KW-1133">Transmembrane helix</keyword>
<name>A0A560HFU7_9PROT</name>